<dbReference type="GO" id="GO:0046464">
    <property type="term" value="P:acylglycerol catabolic process"/>
    <property type="evidence" value="ECO:0007669"/>
    <property type="project" value="TreeGrafter"/>
</dbReference>
<sequence length="350" mass="39527">MDLDVLNMFIIAGGTLAIPILAFVASFLLWPAALIKVYHWYWRRRLGMQVNYAEYEGYRFCYSHRGNPGARPSVLMLHGFSAHKDMWLGVVKARNWSENSNMLFLFLPKNMHLVCVDMPGHEGTTRTSAVDYSIEGQVKRIHQFVKSIGLNKKPFHLIGTSMGGNVAGVYAFRHPSDLCGVTLICPAGLQYPTESKFVERLRELEKTQDSDGIPLIPSTPEEMEEMLRLCSFVRFKIPKQILQGLVDVRIPNNDFYRECFMELVGEKSRHSLHENMHLISTPLQVIWGKNDQVLDVSGASVLAEAVPGSQVHLLDNCGHSVVMERPRKSAQLIMDFIIAQQNAGINKKLS</sequence>
<comment type="similarity">
    <text evidence="2">Belongs to the AB hydrolase superfamily.</text>
</comment>
<keyword evidence="8 18" id="KW-1133">Transmembrane helix</keyword>
<evidence type="ECO:0000256" key="6">
    <source>
        <dbReference type="ARBA" id="ARBA00022801"/>
    </source>
</evidence>
<gene>
    <name evidence="20" type="ORF">DPX16_2512</name>
</gene>
<evidence type="ECO:0000256" key="12">
    <source>
        <dbReference type="ARBA" id="ARBA00023228"/>
    </source>
</evidence>
<proteinExistence type="inferred from homology"/>
<dbReference type="OrthoDB" id="6431331at2759"/>
<keyword evidence="9" id="KW-0443">Lipid metabolism</keyword>
<dbReference type="InterPro" id="IPR000073">
    <property type="entry name" value="AB_hydrolase_1"/>
</dbReference>
<accession>A0A3N0XES5</accession>
<evidence type="ECO:0000256" key="18">
    <source>
        <dbReference type="SAM" id="Phobius"/>
    </source>
</evidence>
<dbReference type="EC" id="3.1.1.23" evidence="3"/>
<evidence type="ECO:0000256" key="9">
    <source>
        <dbReference type="ARBA" id="ARBA00023098"/>
    </source>
</evidence>
<keyword evidence="7" id="KW-0735">Signal-anchor</keyword>
<evidence type="ECO:0000256" key="8">
    <source>
        <dbReference type="ARBA" id="ARBA00022989"/>
    </source>
</evidence>
<dbReference type="InterPro" id="IPR050266">
    <property type="entry name" value="AB_hydrolase_sf"/>
</dbReference>
<comment type="caution">
    <text evidence="20">The sequence shown here is derived from an EMBL/GenBank/DDBJ whole genome shotgun (WGS) entry which is preliminary data.</text>
</comment>
<keyword evidence="21" id="KW-1185">Reference proteome</keyword>
<comment type="catalytic activity">
    <reaction evidence="16">
        <text>1-dodecanoylglycerol + H2O = dodecanoate + glycerol + H(+)</text>
        <dbReference type="Rhea" id="RHEA:44316"/>
        <dbReference type="ChEBI" id="CHEBI:15377"/>
        <dbReference type="ChEBI" id="CHEBI:15378"/>
        <dbReference type="ChEBI" id="CHEBI:17754"/>
        <dbReference type="ChEBI" id="CHEBI:18262"/>
        <dbReference type="ChEBI" id="CHEBI:75539"/>
    </reaction>
</comment>
<comment type="function">
    <text evidence="17">Lipase that preferentially hydrolysis medium-chain saturated monoacylglycerols including 2-arachidonoylglycerol. Through 2-arachidonoylglycerol degradation may regulate endocannabinoid signaling pathways. Also has a lysophosphatidyl lipase activity with a preference for lysophosphatidylglycerol among other lysophospholipids. Also able to degrade bis(monoacylglycero)phosphate (BMP) and constitutes the major enzyme for BMP catabolism. BMP, also known as lysobisphosphatidic acid, is enriched in late endosomes and lysosomes and plays a key role in the formation of intraluminal vesicles and in lipid sorting.</text>
</comment>
<evidence type="ECO:0000313" key="21">
    <source>
        <dbReference type="Proteomes" id="UP000281406"/>
    </source>
</evidence>
<dbReference type="GO" id="GO:0031902">
    <property type="term" value="C:late endosome membrane"/>
    <property type="evidence" value="ECO:0007669"/>
    <property type="project" value="UniProtKB-SubCell"/>
</dbReference>
<evidence type="ECO:0000259" key="19">
    <source>
        <dbReference type="Pfam" id="PF00561"/>
    </source>
</evidence>
<evidence type="ECO:0000256" key="3">
    <source>
        <dbReference type="ARBA" id="ARBA00013254"/>
    </source>
</evidence>
<dbReference type="AlphaFoldDB" id="A0A3N0XES5"/>
<dbReference type="GO" id="GO:0031966">
    <property type="term" value="C:mitochondrial membrane"/>
    <property type="evidence" value="ECO:0007669"/>
    <property type="project" value="UniProtKB-SubCell"/>
</dbReference>
<evidence type="ECO:0000256" key="1">
    <source>
        <dbReference type="ARBA" id="ARBA00001613"/>
    </source>
</evidence>
<evidence type="ECO:0000313" key="20">
    <source>
        <dbReference type="EMBL" id="ROI15565.1"/>
    </source>
</evidence>
<evidence type="ECO:0000256" key="14">
    <source>
        <dbReference type="ARBA" id="ARBA00037874"/>
    </source>
</evidence>
<organism evidence="20 21">
    <name type="scientific">Anabarilius grahami</name>
    <name type="common">Kanglang fish</name>
    <name type="synonym">Barilius grahami</name>
    <dbReference type="NCBI Taxonomy" id="495550"/>
    <lineage>
        <taxon>Eukaryota</taxon>
        <taxon>Metazoa</taxon>
        <taxon>Chordata</taxon>
        <taxon>Craniata</taxon>
        <taxon>Vertebrata</taxon>
        <taxon>Euteleostomi</taxon>
        <taxon>Actinopterygii</taxon>
        <taxon>Neopterygii</taxon>
        <taxon>Teleostei</taxon>
        <taxon>Ostariophysi</taxon>
        <taxon>Cypriniformes</taxon>
        <taxon>Xenocyprididae</taxon>
        <taxon>Xenocypridinae</taxon>
        <taxon>Xenocypridinae incertae sedis</taxon>
        <taxon>Anabarilius</taxon>
    </lineage>
</organism>
<evidence type="ECO:0000256" key="10">
    <source>
        <dbReference type="ARBA" id="ARBA00023128"/>
    </source>
</evidence>
<dbReference type="SUPFAM" id="SSF53474">
    <property type="entry name" value="alpha/beta-Hydrolases"/>
    <property type="match status" value="1"/>
</dbReference>
<reference evidence="20 21" key="1">
    <citation type="submission" date="2018-10" db="EMBL/GenBank/DDBJ databases">
        <title>Genome assembly for a Yunnan-Guizhou Plateau 3E fish, Anabarilius grahami (Regan), and its evolutionary and genetic applications.</title>
        <authorList>
            <person name="Jiang W."/>
        </authorList>
    </citation>
    <scope>NUCLEOTIDE SEQUENCE [LARGE SCALE GENOMIC DNA]</scope>
    <source>
        <strain evidence="20">AG-KIZ</strain>
        <tissue evidence="20">Muscle</tissue>
    </source>
</reference>
<dbReference type="PANTHER" id="PTHR43798">
    <property type="entry name" value="MONOACYLGLYCEROL LIPASE"/>
    <property type="match status" value="1"/>
</dbReference>
<evidence type="ECO:0000256" key="2">
    <source>
        <dbReference type="ARBA" id="ARBA00008645"/>
    </source>
</evidence>
<evidence type="ECO:0000256" key="4">
    <source>
        <dbReference type="ARBA" id="ARBA00022692"/>
    </source>
</evidence>
<dbReference type="Pfam" id="PF00561">
    <property type="entry name" value="Abhydrolase_1"/>
    <property type="match status" value="1"/>
</dbReference>
<name>A0A3N0XES5_ANAGA</name>
<evidence type="ECO:0000256" key="15">
    <source>
        <dbReference type="ARBA" id="ARBA00046308"/>
    </source>
</evidence>
<evidence type="ECO:0000256" key="13">
    <source>
        <dbReference type="ARBA" id="ARBA00037797"/>
    </source>
</evidence>
<evidence type="ECO:0000256" key="5">
    <source>
        <dbReference type="ARBA" id="ARBA00022753"/>
    </source>
</evidence>
<feature type="transmembrane region" description="Helical" evidence="18">
    <location>
        <begin position="6"/>
        <end position="35"/>
    </location>
</feature>
<dbReference type="Gene3D" id="3.40.50.1820">
    <property type="entry name" value="alpha/beta hydrolase"/>
    <property type="match status" value="1"/>
</dbReference>
<dbReference type="FunFam" id="3.40.50.1820:FF:000082">
    <property type="entry name" value="monoacylglycerol lipase ABHD6"/>
    <property type="match status" value="1"/>
</dbReference>
<dbReference type="InterPro" id="IPR029058">
    <property type="entry name" value="AB_hydrolase_fold"/>
</dbReference>
<evidence type="ECO:0000256" key="7">
    <source>
        <dbReference type="ARBA" id="ARBA00022968"/>
    </source>
</evidence>
<evidence type="ECO:0000256" key="16">
    <source>
        <dbReference type="ARBA" id="ARBA00047662"/>
    </source>
</evidence>
<evidence type="ECO:0000256" key="17">
    <source>
        <dbReference type="ARBA" id="ARBA00049568"/>
    </source>
</evidence>
<keyword evidence="10" id="KW-0496">Mitochondrion</keyword>
<dbReference type="PANTHER" id="PTHR43798:SF32">
    <property type="entry name" value="ABHYDROLASE DOMAIN-CONTAINING 6, ACYLGLYCEROL LIPASE A"/>
    <property type="match status" value="1"/>
</dbReference>
<dbReference type="EMBL" id="RJVU01079719">
    <property type="protein sequence ID" value="ROI15565.1"/>
    <property type="molecule type" value="Genomic_DNA"/>
</dbReference>
<feature type="domain" description="AB hydrolase-1" evidence="19">
    <location>
        <begin position="72"/>
        <end position="326"/>
    </location>
</feature>
<comment type="catalytic activity">
    <reaction evidence="1">
        <text>Hydrolyzes glycerol monoesters of long-chain fatty acids.</text>
        <dbReference type="EC" id="3.1.1.23"/>
    </reaction>
</comment>
<keyword evidence="5" id="KW-0967">Endosome</keyword>
<dbReference type="GO" id="GO:0005765">
    <property type="term" value="C:lysosomal membrane"/>
    <property type="evidence" value="ECO:0007669"/>
    <property type="project" value="UniProtKB-SubCell"/>
</dbReference>
<dbReference type="PRINTS" id="PR00111">
    <property type="entry name" value="ABHYDROLASE"/>
</dbReference>
<evidence type="ECO:0000256" key="11">
    <source>
        <dbReference type="ARBA" id="ARBA00023136"/>
    </source>
</evidence>
<dbReference type="Proteomes" id="UP000281406">
    <property type="component" value="Unassembled WGS sequence"/>
</dbReference>
<keyword evidence="12" id="KW-0458">Lysosome</keyword>
<dbReference type="GO" id="GO:0047372">
    <property type="term" value="F:monoacylglycerol lipase activity"/>
    <property type="evidence" value="ECO:0007669"/>
    <property type="project" value="UniProtKB-EC"/>
</dbReference>
<dbReference type="GO" id="GO:0032281">
    <property type="term" value="C:AMPA glutamate receptor complex"/>
    <property type="evidence" value="ECO:0007669"/>
    <property type="project" value="TreeGrafter"/>
</dbReference>
<keyword evidence="4 18" id="KW-0812">Transmembrane</keyword>
<keyword evidence="11 18" id="KW-0472">Membrane</keyword>
<keyword evidence="6" id="KW-0378">Hydrolase</keyword>
<protein>
    <recommendedName>
        <fullName evidence="3">acylglycerol lipase</fullName>
        <ecNumber evidence="3">3.1.1.23</ecNumber>
    </recommendedName>
</protein>
<comment type="subcellular location">
    <subcellularLocation>
        <location evidence="13">Late endosome membrane</location>
        <topology evidence="13">Single-pass type II membrane protein</topology>
    </subcellularLocation>
    <subcellularLocation>
        <location evidence="14">Lysosome membrane</location>
        <topology evidence="14">Single-pass type II membrane protein</topology>
    </subcellularLocation>
    <subcellularLocation>
        <location evidence="15">Mitochondrion membrane</location>
        <topology evidence="15">Single-pass type II membrane protein</topology>
    </subcellularLocation>
</comment>